<evidence type="ECO:0000313" key="2">
    <source>
        <dbReference type="Proteomes" id="UP000214688"/>
    </source>
</evidence>
<sequence length="302" mass="33783">MKHVVSVSLGSSSRNHKVIIRLFGQEVLIERLGTDGDRQKVIAAIQSLDGQVDAFGMGGIDRYIYVNNRRYTFREAEEIASYAKRSPIVDGSGLKNSLERHVVHLLADHPLIRLRGKKVLLVSGVDRFGMAEALVAIDCVVLFGDLMFGLGLPLSIRSLKGLDRAARMIAPLITRLPIRFLYPTGDKQQEIQEKFAKHYREADVIAGDFHFIRRHLPKRLDGKIVLTNTVTQDDVELLRARGVKHLVTTTPDLEGRSFGTNVIEALLIAIQESRQELAPVQYLALLDKTGFVPRIETLTSRV</sequence>
<dbReference type="AlphaFoldDB" id="A0A223D5U8"/>
<dbReference type="KEGG" id="tab:CIG75_20080"/>
<organism evidence="1 2">
    <name type="scientific">Tumebacillus algifaecis</name>
    <dbReference type="NCBI Taxonomy" id="1214604"/>
    <lineage>
        <taxon>Bacteria</taxon>
        <taxon>Bacillati</taxon>
        <taxon>Bacillota</taxon>
        <taxon>Bacilli</taxon>
        <taxon>Bacillales</taxon>
        <taxon>Alicyclobacillaceae</taxon>
        <taxon>Tumebacillus</taxon>
    </lineage>
</organism>
<evidence type="ECO:0000313" key="1">
    <source>
        <dbReference type="EMBL" id="ASS76969.1"/>
    </source>
</evidence>
<reference evidence="1 2" key="1">
    <citation type="journal article" date="2015" name="Int. J. Syst. Evol. Microbiol.">
        <title>Tumebacillus algifaecis sp. nov., isolated from decomposing algal scum.</title>
        <authorList>
            <person name="Wu Y.F."/>
            <person name="Zhang B."/>
            <person name="Xing P."/>
            <person name="Wu Q.L."/>
            <person name="Liu S.J."/>
        </authorList>
    </citation>
    <scope>NUCLEOTIDE SEQUENCE [LARGE SCALE GENOMIC DNA]</scope>
    <source>
        <strain evidence="1 2">THMBR28</strain>
    </source>
</reference>
<gene>
    <name evidence="1" type="ORF">CIG75_20080</name>
</gene>
<protein>
    <submittedName>
        <fullName evidence="1">Quinate 5-dehydrogenase</fullName>
    </submittedName>
</protein>
<dbReference type="OrthoDB" id="9780944at2"/>
<name>A0A223D5U8_9BACL</name>
<dbReference type="Proteomes" id="UP000214688">
    <property type="component" value="Chromosome"/>
</dbReference>
<dbReference type="EMBL" id="CP022657">
    <property type="protein sequence ID" value="ASS76969.1"/>
    <property type="molecule type" value="Genomic_DNA"/>
</dbReference>
<dbReference type="RefSeq" id="WP_094238193.1">
    <property type="nucleotide sequence ID" value="NZ_CP022657.1"/>
</dbReference>
<accession>A0A223D5U8</accession>
<keyword evidence="2" id="KW-1185">Reference proteome</keyword>
<proteinExistence type="predicted"/>